<protein>
    <submittedName>
        <fullName evidence="2">Uncharacterized protein</fullName>
    </submittedName>
</protein>
<feature type="compositionally biased region" description="Low complexity" evidence="1">
    <location>
        <begin position="22"/>
        <end position="42"/>
    </location>
</feature>
<organism evidence="2">
    <name type="scientific">Desulfovibrio sp. U5L</name>
    <dbReference type="NCBI Taxonomy" id="596152"/>
    <lineage>
        <taxon>Bacteria</taxon>
        <taxon>Pseudomonadati</taxon>
        <taxon>Thermodesulfobacteriota</taxon>
        <taxon>Desulfovibrionia</taxon>
        <taxon>Desulfovibrionales</taxon>
        <taxon>Desulfovibrionaceae</taxon>
        <taxon>Desulfovibrio</taxon>
    </lineage>
</organism>
<dbReference type="HOGENOM" id="CLU_3042796_0_0_7"/>
<dbReference type="AlphaFoldDB" id="I2Q6P4"/>
<proteinExistence type="predicted"/>
<dbReference type="EMBL" id="JH600068">
    <property type="protein sequence ID" value="EIG55450.1"/>
    <property type="molecule type" value="Genomic_DNA"/>
</dbReference>
<dbReference type="eggNOG" id="ENOG5032GBX">
    <property type="taxonomic scope" value="Bacteria"/>
</dbReference>
<evidence type="ECO:0000313" key="2">
    <source>
        <dbReference type="EMBL" id="EIG55450.1"/>
    </source>
</evidence>
<feature type="compositionally biased region" description="Basic and acidic residues" evidence="1">
    <location>
        <begin position="43"/>
        <end position="54"/>
    </location>
</feature>
<reference evidence="2" key="1">
    <citation type="submission" date="2011-11" db="EMBL/GenBank/DDBJ databases">
        <title>Improved High-Quality Draft sequence of Desulfovibrio sp. U5L.</title>
        <authorList>
            <consortium name="US DOE Joint Genome Institute"/>
            <person name="Lucas S."/>
            <person name="Han J."/>
            <person name="Lapidus A."/>
            <person name="Cheng J.-F."/>
            <person name="Goodwin L."/>
            <person name="Pitluck S."/>
            <person name="Peters L."/>
            <person name="Ovchinnikova G."/>
            <person name="Held B."/>
            <person name="Detter J.C."/>
            <person name="Han C."/>
            <person name="Tapia R."/>
            <person name="Land M."/>
            <person name="Hauser L."/>
            <person name="Kyrpides N."/>
            <person name="Ivanova N."/>
            <person name="Pagani I."/>
            <person name="Gabster J."/>
            <person name="Walker C."/>
            <person name="Stolyar S."/>
            <person name="Stahl D."/>
            <person name="Arkin A."/>
            <person name="Dehal P."/>
            <person name="Hazen T."/>
            <person name="Woyke T."/>
        </authorList>
    </citation>
    <scope>NUCLEOTIDE SEQUENCE [LARGE SCALE GENOMIC DNA]</scope>
    <source>
        <strain evidence="2">U5L</strain>
    </source>
</reference>
<accession>I2Q6P4</accession>
<feature type="compositionally biased region" description="Polar residues" evidence="1">
    <location>
        <begin position="1"/>
        <end position="11"/>
    </location>
</feature>
<sequence>MLSQTSISSRRQAAGFARSFFGSGRTTARTAAARETPAGGEARTVEPKEQKDAE</sequence>
<name>I2Q6P4_9BACT</name>
<gene>
    <name evidence="2" type="ORF">DesU5LDRAFT_3839</name>
</gene>
<evidence type="ECO:0000256" key="1">
    <source>
        <dbReference type="SAM" id="MobiDB-lite"/>
    </source>
</evidence>
<feature type="region of interest" description="Disordered" evidence="1">
    <location>
        <begin position="1"/>
        <end position="54"/>
    </location>
</feature>